<name>A0ABS5J8N6_9BACT</name>
<dbReference type="Pfam" id="PF04264">
    <property type="entry name" value="YceI"/>
    <property type="match status" value="1"/>
</dbReference>
<dbReference type="InterPro" id="IPR036761">
    <property type="entry name" value="TTHA0802/YceI-like_sf"/>
</dbReference>
<evidence type="ECO:0000313" key="2">
    <source>
        <dbReference type="EMBL" id="MBS0030777.1"/>
    </source>
</evidence>
<dbReference type="PANTHER" id="PTHR34406">
    <property type="entry name" value="PROTEIN YCEI"/>
    <property type="match status" value="1"/>
</dbReference>
<sequence length="214" mass="22888">MQRLASLFFIGGSIFLMSFTTPATVNKGEKPTKAATSRKATVFQVDVKESKLSWTGKKVTGQHQGTINLADGKLEVESNVLKGGNFSLDTRSIAVTDIKDEGSNAKLLGHLKSEDFFSVEKFPAATFATTSVTSKGGGNYEVTGNLTIKGITNPVTFPATVTVAGNKLTAKAAIKVDRTKYNIKYGSKSFFEGIGDKAIYDDFDLDVVLVANAK</sequence>
<dbReference type="InterPro" id="IPR007372">
    <property type="entry name" value="Lipid/polyisoprenoid-bd_YceI"/>
</dbReference>
<protein>
    <submittedName>
        <fullName evidence="2">YceI family protein</fullName>
    </submittedName>
</protein>
<dbReference type="Gene3D" id="2.40.128.110">
    <property type="entry name" value="Lipid/polyisoprenoid-binding, YceI-like"/>
    <property type="match status" value="1"/>
</dbReference>
<evidence type="ECO:0000259" key="1">
    <source>
        <dbReference type="SMART" id="SM00867"/>
    </source>
</evidence>
<dbReference type="SUPFAM" id="SSF101874">
    <property type="entry name" value="YceI-like"/>
    <property type="match status" value="1"/>
</dbReference>
<comment type="caution">
    <text evidence="2">The sequence shown here is derived from an EMBL/GenBank/DDBJ whole genome shotgun (WGS) entry which is preliminary data.</text>
</comment>
<dbReference type="SMART" id="SM00867">
    <property type="entry name" value="YceI"/>
    <property type="match status" value="1"/>
</dbReference>
<proteinExistence type="predicted"/>
<organism evidence="2 3">
    <name type="scientific">Chitinophaga hostae</name>
    <dbReference type="NCBI Taxonomy" id="2831022"/>
    <lineage>
        <taxon>Bacteria</taxon>
        <taxon>Pseudomonadati</taxon>
        <taxon>Bacteroidota</taxon>
        <taxon>Chitinophagia</taxon>
        <taxon>Chitinophagales</taxon>
        <taxon>Chitinophagaceae</taxon>
        <taxon>Chitinophaga</taxon>
    </lineage>
</organism>
<feature type="domain" description="Lipid/polyisoprenoid-binding YceI-like" evidence="1">
    <location>
        <begin position="42"/>
        <end position="212"/>
    </location>
</feature>
<evidence type="ECO:0000313" key="3">
    <source>
        <dbReference type="Proteomes" id="UP000676386"/>
    </source>
</evidence>
<dbReference type="EMBL" id="JAGTXB010000017">
    <property type="protein sequence ID" value="MBS0030777.1"/>
    <property type="molecule type" value="Genomic_DNA"/>
</dbReference>
<dbReference type="PANTHER" id="PTHR34406:SF1">
    <property type="entry name" value="PROTEIN YCEI"/>
    <property type="match status" value="1"/>
</dbReference>
<dbReference type="RefSeq" id="WP_211975915.1">
    <property type="nucleotide sequence ID" value="NZ_CBFHAM010000036.1"/>
</dbReference>
<dbReference type="Proteomes" id="UP000676386">
    <property type="component" value="Unassembled WGS sequence"/>
</dbReference>
<reference evidence="2 3" key="1">
    <citation type="submission" date="2021-04" db="EMBL/GenBank/DDBJ databases">
        <title>Chitinophaga sp. nov., isolated from the rhizosphere soil.</title>
        <authorList>
            <person name="He S."/>
        </authorList>
    </citation>
    <scope>NUCLEOTIDE SEQUENCE [LARGE SCALE GENOMIC DNA]</scope>
    <source>
        <strain evidence="2 3">2R12</strain>
    </source>
</reference>
<gene>
    <name evidence="2" type="ORF">KE626_25855</name>
</gene>
<accession>A0ABS5J8N6</accession>
<keyword evidence="3" id="KW-1185">Reference proteome</keyword>